<sequence length="35" mass="4222">MQERKQWQPQLREKRRRGLALAAVMRKVAKEEGNE</sequence>
<name>A0A0A9GFP8_ARUDO</name>
<organism evidence="1">
    <name type="scientific">Arundo donax</name>
    <name type="common">Giant reed</name>
    <name type="synonym">Donax arundinaceus</name>
    <dbReference type="NCBI Taxonomy" id="35708"/>
    <lineage>
        <taxon>Eukaryota</taxon>
        <taxon>Viridiplantae</taxon>
        <taxon>Streptophyta</taxon>
        <taxon>Embryophyta</taxon>
        <taxon>Tracheophyta</taxon>
        <taxon>Spermatophyta</taxon>
        <taxon>Magnoliopsida</taxon>
        <taxon>Liliopsida</taxon>
        <taxon>Poales</taxon>
        <taxon>Poaceae</taxon>
        <taxon>PACMAD clade</taxon>
        <taxon>Arundinoideae</taxon>
        <taxon>Arundineae</taxon>
        <taxon>Arundo</taxon>
    </lineage>
</organism>
<reference evidence="1" key="1">
    <citation type="submission" date="2014-09" db="EMBL/GenBank/DDBJ databases">
        <authorList>
            <person name="Magalhaes I.L.F."/>
            <person name="Oliveira U."/>
            <person name="Santos F.R."/>
            <person name="Vidigal T.H.D.A."/>
            <person name="Brescovit A.D."/>
            <person name="Santos A.J."/>
        </authorList>
    </citation>
    <scope>NUCLEOTIDE SEQUENCE</scope>
    <source>
        <tissue evidence="1">Shoot tissue taken approximately 20 cm above the soil surface</tissue>
    </source>
</reference>
<accession>A0A0A9GFP8</accession>
<protein>
    <submittedName>
        <fullName evidence="1">Uncharacterized protein</fullName>
    </submittedName>
</protein>
<dbReference type="EMBL" id="GBRH01178418">
    <property type="protein sequence ID" value="JAE19478.1"/>
    <property type="molecule type" value="Transcribed_RNA"/>
</dbReference>
<evidence type="ECO:0000313" key="1">
    <source>
        <dbReference type="EMBL" id="JAE19478.1"/>
    </source>
</evidence>
<reference evidence="1" key="2">
    <citation type="journal article" date="2015" name="Data Brief">
        <title>Shoot transcriptome of the giant reed, Arundo donax.</title>
        <authorList>
            <person name="Barrero R.A."/>
            <person name="Guerrero F.D."/>
            <person name="Moolhuijzen P."/>
            <person name="Goolsby J.A."/>
            <person name="Tidwell J."/>
            <person name="Bellgard S.E."/>
            <person name="Bellgard M.I."/>
        </authorList>
    </citation>
    <scope>NUCLEOTIDE SEQUENCE</scope>
    <source>
        <tissue evidence="1">Shoot tissue taken approximately 20 cm above the soil surface</tissue>
    </source>
</reference>
<proteinExistence type="predicted"/>
<dbReference type="AlphaFoldDB" id="A0A0A9GFP8"/>